<keyword evidence="1" id="KW-1133">Transmembrane helix</keyword>
<feature type="transmembrane region" description="Helical" evidence="1">
    <location>
        <begin position="97"/>
        <end position="122"/>
    </location>
</feature>
<accession>F3KHV4</accession>
<dbReference type="HOGENOM" id="CLU_1297523_0_0_2"/>
<proteinExistence type="predicted"/>
<feature type="transmembrane region" description="Helical" evidence="1">
    <location>
        <begin position="12"/>
        <end position="36"/>
    </location>
</feature>
<keyword evidence="1" id="KW-0472">Membrane</keyword>
<comment type="caution">
    <text evidence="2">The sequence shown here is derived from an EMBL/GenBank/DDBJ whole genome shotgun (WGS) entry which is preliminary data.</text>
</comment>
<feature type="transmembrane region" description="Helical" evidence="1">
    <location>
        <begin position="165"/>
        <end position="187"/>
    </location>
</feature>
<dbReference type="PATRIC" id="fig|886738.10.peg.50"/>
<reference evidence="2" key="1">
    <citation type="journal article" date="2011" name="PLoS ONE">
        <title>Genome of a low-salinity ammonia-oxidizing archaeon determined by single-cell and metagenomic analysis.</title>
        <authorList>
            <person name="Blainey P.C."/>
            <person name="Mosier A.C."/>
            <person name="Potanina A."/>
            <person name="Francis C.A."/>
            <person name="Quake S.R."/>
        </authorList>
    </citation>
    <scope>NUCLEOTIDE SEQUENCE [LARGE SCALE GENOMIC DNA]</scope>
    <source>
        <strain evidence="2">SFB1</strain>
    </source>
</reference>
<sequence length="205" mass="23168">MDIFEILAEFSYFGVFLVLIGVNASPILMPPTWIILSSFFALDPSLNLILLSIIGATGATVGRFILKFISGYFRKFVGPEQQSNLDIIGDFLNRKKYGYILASFLFGATPLPSNMLFITYGLIKSKSIGLYVGFWCGRALSYYVMLSISNVVLTPFLQIFEERYIGILVVDAISIGTVMFFTSINWAHLITHKKLKFVKPKLWRF</sequence>
<name>F3KHV4_9ARCH</name>
<keyword evidence="1" id="KW-0812">Transmembrane</keyword>
<dbReference type="EMBL" id="AEGP01000014">
    <property type="protein sequence ID" value="EGG42995.1"/>
    <property type="molecule type" value="Genomic_DNA"/>
</dbReference>
<evidence type="ECO:0000256" key="1">
    <source>
        <dbReference type="SAM" id="Phobius"/>
    </source>
</evidence>
<feature type="transmembrane region" description="Helical" evidence="1">
    <location>
        <begin position="48"/>
        <end position="66"/>
    </location>
</feature>
<gene>
    <name evidence="2" type="ORF">Nlim_0045</name>
</gene>
<dbReference type="AlphaFoldDB" id="F3KHV4"/>
<feature type="transmembrane region" description="Helical" evidence="1">
    <location>
        <begin position="128"/>
        <end position="153"/>
    </location>
</feature>
<dbReference type="Proteomes" id="UP000004348">
    <property type="component" value="Chromosome"/>
</dbReference>
<protein>
    <submittedName>
        <fullName evidence="2">SNARE associated protein</fullName>
    </submittedName>
</protein>
<evidence type="ECO:0000313" key="2">
    <source>
        <dbReference type="EMBL" id="EGG42995.1"/>
    </source>
</evidence>
<organism evidence="2">
    <name type="scientific">Candidatus Nitrosarchaeum limnium SFB1</name>
    <dbReference type="NCBI Taxonomy" id="886738"/>
    <lineage>
        <taxon>Archaea</taxon>
        <taxon>Nitrososphaerota</taxon>
        <taxon>Nitrososphaeria</taxon>
        <taxon>Nitrosopumilales</taxon>
        <taxon>Nitrosopumilaceae</taxon>
        <taxon>Nitrosarchaeum</taxon>
    </lineage>
</organism>